<sequence>MSITKKIYLAAPLFSEAEQEFNKKLETALKEIGFTVFVPQEDSNDTEAAREDMDSSNIFQLNVEAIDACDIVVAVLDGGTDVDSGTAWEIGYAYAKNKTVIGIKTDFRTLGPEGLVNLMIGESANELETSVKALLKKMEKYS</sequence>
<protein>
    <submittedName>
        <fullName evidence="1">Nucleoside 2-deoxyribosyltransferase</fullName>
    </submittedName>
</protein>
<dbReference type="EMBL" id="JRHO01000014">
    <property type="protein sequence ID" value="KGK98133.1"/>
    <property type="molecule type" value="Genomic_DNA"/>
</dbReference>
<dbReference type="RefSeq" id="WP_048195414.1">
    <property type="nucleotide sequence ID" value="NZ_CAAGSM010000001.1"/>
</dbReference>
<dbReference type="InterPro" id="IPR007710">
    <property type="entry name" value="Nucleoside_deoxyribTrfase"/>
</dbReference>
<dbReference type="GO" id="GO:0009159">
    <property type="term" value="P:deoxyribonucleoside monophosphate catabolic process"/>
    <property type="evidence" value="ECO:0007669"/>
    <property type="project" value="TreeGrafter"/>
</dbReference>
<dbReference type="PANTHER" id="PTHR15364">
    <property type="entry name" value="2'-DEOXYNUCLEOSIDE 5'-PHOSPHATE N-HYDROLASE 1"/>
    <property type="match status" value="1"/>
</dbReference>
<accession>A0A099T1Y0</accession>
<reference evidence="1 2" key="1">
    <citation type="submission" date="2014-09" db="EMBL/GenBank/DDBJ databases">
        <title>Draft genome sequence of an obligately methylotrophic methanogen, Methanococcoides methylutens, isolated from marine sediment.</title>
        <authorList>
            <person name="Guan Y."/>
            <person name="Ngugi D.K."/>
            <person name="Blom J."/>
            <person name="Ali S."/>
            <person name="Ferry J.G."/>
            <person name="Stingl U."/>
        </authorList>
    </citation>
    <scope>NUCLEOTIDE SEQUENCE [LARGE SCALE GENOMIC DNA]</scope>
    <source>
        <strain evidence="1 2">DSM 2657</strain>
    </source>
</reference>
<evidence type="ECO:0000313" key="2">
    <source>
        <dbReference type="Proteomes" id="UP000029859"/>
    </source>
</evidence>
<dbReference type="OrthoDB" id="240616at2157"/>
<keyword evidence="1" id="KW-0808">Transferase</keyword>
<name>A0A099T1Y0_METMT</name>
<dbReference type="PANTHER" id="PTHR15364:SF0">
    <property type="entry name" value="2'-DEOXYNUCLEOSIDE 5'-PHOSPHATE N-HYDROLASE 1"/>
    <property type="match status" value="1"/>
</dbReference>
<proteinExistence type="predicted"/>
<gene>
    <name evidence="1" type="ORF">LI82_10435</name>
</gene>
<keyword evidence="2" id="KW-1185">Reference proteome</keyword>
<organism evidence="1 2">
    <name type="scientific">Methanococcoides methylutens</name>
    <dbReference type="NCBI Taxonomy" id="2226"/>
    <lineage>
        <taxon>Archaea</taxon>
        <taxon>Methanobacteriati</taxon>
        <taxon>Methanobacteriota</taxon>
        <taxon>Stenosarchaea group</taxon>
        <taxon>Methanomicrobia</taxon>
        <taxon>Methanosarcinales</taxon>
        <taxon>Methanosarcinaceae</taxon>
        <taxon>Methanococcoides</taxon>
    </lineage>
</organism>
<dbReference type="Pfam" id="PF05014">
    <property type="entry name" value="Nuc_deoxyrib_tr"/>
    <property type="match status" value="1"/>
</dbReference>
<comment type="caution">
    <text evidence="1">The sequence shown here is derived from an EMBL/GenBank/DDBJ whole genome shotgun (WGS) entry which is preliminary data.</text>
</comment>
<dbReference type="GO" id="GO:0016740">
    <property type="term" value="F:transferase activity"/>
    <property type="evidence" value="ECO:0007669"/>
    <property type="project" value="UniProtKB-KW"/>
</dbReference>
<evidence type="ECO:0000313" key="1">
    <source>
        <dbReference type="EMBL" id="KGK98133.1"/>
    </source>
</evidence>
<dbReference type="InterPro" id="IPR051239">
    <property type="entry name" value="2'-dNMP_N-hydrolase"/>
</dbReference>
<dbReference type="AlphaFoldDB" id="A0A099T1Y0"/>
<dbReference type="GO" id="GO:0070694">
    <property type="term" value="F:5-hydroxymethyl-dUMP N-hydrolase activity"/>
    <property type="evidence" value="ECO:0007669"/>
    <property type="project" value="TreeGrafter"/>
</dbReference>
<dbReference type="Gene3D" id="3.40.50.450">
    <property type="match status" value="1"/>
</dbReference>
<dbReference type="Proteomes" id="UP000029859">
    <property type="component" value="Unassembled WGS sequence"/>
</dbReference>
<dbReference type="SUPFAM" id="SSF52309">
    <property type="entry name" value="N-(deoxy)ribosyltransferase-like"/>
    <property type="match status" value="1"/>
</dbReference>